<name>A0A1H1J1Y5_9PSED</name>
<accession>A0A1H1J1Y5</accession>
<organism evidence="2 4">
    <name type="scientific">Pseudomonas grimontii</name>
    <dbReference type="NCBI Taxonomy" id="129847"/>
    <lineage>
        <taxon>Bacteria</taxon>
        <taxon>Pseudomonadati</taxon>
        <taxon>Pseudomonadota</taxon>
        <taxon>Gammaproteobacteria</taxon>
        <taxon>Pseudomonadales</taxon>
        <taxon>Pseudomonadaceae</taxon>
        <taxon>Pseudomonas</taxon>
    </lineage>
</organism>
<evidence type="ECO:0000313" key="1">
    <source>
        <dbReference type="EMBL" id="SDR43994.1"/>
    </source>
</evidence>
<sequence>MLGLIGGALGTLFGGATTAVSDKLHEAKMRELDEEKKDKQYQLAKEGFRSEILTAVKDNLTKIRL</sequence>
<dbReference type="EMBL" id="VFES01000001">
    <property type="protein sequence ID" value="TWR69811.1"/>
    <property type="molecule type" value="Genomic_DNA"/>
</dbReference>
<dbReference type="Proteomes" id="UP000198740">
    <property type="component" value="Unassembled WGS sequence"/>
</dbReference>
<dbReference type="AlphaFoldDB" id="A0A1H1J1Y5"/>
<gene>
    <name evidence="2" type="ORF">FIV39_00290</name>
    <name evidence="1" type="ORF">SAMN04490186_6681</name>
</gene>
<dbReference type="EMBL" id="FNKM01000002">
    <property type="protein sequence ID" value="SDR43994.1"/>
    <property type="molecule type" value="Genomic_DNA"/>
</dbReference>
<proteinExistence type="predicted"/>
<dbReference type="RefSeq" id="WP_090409653.1">
    <property type="nucleotide sequence ID" value="NZ_FNKM01000002.1"/>
</dbReference>
<reference evidence="2 4" key="2">
    <citation type="submission" date="2019-06" db="EMBL/GenBank/DDBJ databases">
        <title>Pseudomonas bimorpha sp. nov. isolated from bovine raw milk and skim milk concentrate.</title>
        <authorList>
            <person name="Hofmann K."/>
            <person name="Huptas C."/>
            <person name="Doll E."/>
            <person name="Scherer S."/>
            <person name="Wenning M."/>
        </authorList>
    </citation>
    <scope>NUCLEOTIDE SEQUENCE [LARGE SCALE GENOMIC DNA]</scope>
    <source>
        <strain evidence="2 4">DSM 17515</strain>
    </source>
</reference>
<comment type="caution">
    <text evidence="2">The sequence shown here is derived from an EMBL/GenBank/DDBJ whole genome shotgun (WGS) entry which is preliminary data.</text>
</comment>
<evidence type="ECO:0000313" key="2">
    <source>
        <dbReference type="EMBL" id="TWR69811.1"/>
    </source>
</evidence>
<evidence type="ECO:0000313" key="4">
    <source>
        <dbReference type="Proteomes" id="UP000317267"/>
    </source>
</evidence>
<dbReference type="Proteomes" id="UP000317267">
    <property type="component" value="Unassembled WGS sequence"/>
</dbReference>
<protein>
    <submittedName>
        <fullName evidence="2">Uncharacterized protein</fullName>
    </submittedName>
</protein>
<reference evidence="1 3" key="1">
    <citation type="submission" date="2016-10" db="EMBL/GenBank/DDBJ databases">
        <authorList>
            <person name="Varghese N."/>
            <person name="Submissions S."/>
        </authorList>
    </citation>
    <scope>NUCLEOTIDE SEQUENCE [LARGE SCALE GENOMIC DNA]</scope>
    <source>
        <strain evidence="1 3">BS2976</strain>
    </source>
</reference>
<evidence type="ECO:0000313" key="3">
    <source>
        <dbReference type="Proteomes" id="UP000198740"/>
    </source>
</evidence>
<keyword evidence="3" id="KW-1185">Reference proteome</keyword>